<dbReference type="Proteomes" id="UP000054516">
    <property type="component" value="Unassembled WGS sequence"/>
</dbReference>
<name>A0A1S7UKW6_ROSNE</name>
<accession>A0A1S7UKW6</accession>
<dbReference type="Gene3D" id="1.25.40.10">
    <property type="entry name" value="Tetratricopeptide repeat domain"/>
    <property type="match status" value="1"/>
</dbReference>
<sequence>MQQFISAEALIKSQLLDIDTTSLEYAHINRILMGLFEQTSRNLRALECAKAEFDIFVVHSSLDVNCLANAYSDMGYSFCSASKPQEAPGYLDTAVDIGLSYSEPECYRSLDIDRFLRNRGRARAQLGDFEGALDDFTKAECYQAKKKIHGDYSRYDGETKHERAKVAAIRGSFEEATLLNHGAPKYMQRGKPTHSSVGASWY</sequence>
<protein>
    <submittedName>
        <fullName evidence="1">Uncharacterized protein</fullName>
    </submittedName>
</protein>
<reference evidence="1" key="1">
    <citation type="submission" date="2016-03" db="EMBL/GenBank/DDBJ databases">
        <title>Draft genome sequence of Rosellinia necatrix.</title>
        <authorList>
            <person name="Kanematsu S."/>
        </authorList>
    </citation>
    <scope>NUCLEOTIDE SEQUENCE [LARGE SCALE GENOMIC DNA]</scope>
    <source>
        <strain evidence="1">W97</strain>
    </source>
</reference>
<dbReference type="SUPFAM" id="SSF48452">
    <property type="entry name" value="TPR-like"/>
    <property type="match status" value="1"/>
</dbReference>
<keyword evidence="2" id="KW-1185">Reference proteome</keyword>
<dbReference type="EMBL" id="DF977451">
    <property type="protein sequence ID" value="GAP83938.2"/>
    <property type="molecule type" value="Genomic_DNA"/>
</dbReference>
<dbReference type="STRING" id="77044.A0A1S7UKW6"/>
<evidence type="ECO:0000313" key="1">
    <source>
        <dbReference type="EMBL" id="GAP83938.2"/>
    </source>
</evidence>
<dbReference type="AlphaFoldDB" id="A0A1S7UKW6"/>
<dbReference type="InterPro" id="IPR011990">
    <property type="entry name" value="TPR-like_helical_dom_sf"/>
</dbReference>
<proteinExistence type="predicted"/>
<gene>
    <name evidence="1" type="ORF">SAMD00023353_0602960</name>
</gene>
<organism evidence="1">
    <name type="scientific">Rosellinia necatrix</name>
    <name type="common">White root-rot fungus</name>
    <dbReference type="NCBI Taxonomy" id="77044"/>
    <lineage>
        <taxon>Eukaryota</taxon>
        <taxon>Fungi</taxon>
        <taxon>Dikarya</taxon>
        <taxon>Ascomycota</taxon>
        <taxon>Pezizomycotina</taxon>
        <taxon>Sordariomycetes</taxon>
        <taxon>Xylariomycetidae</taxon>
        <taxon>Xylariales</taxon>
        <taxon>Xylariaceae</taxon>
        <taxon>Rosellinia</taxon>
    </lineage>
</organism>
<evidence type="ECO:0000313" key="2">
    <source>
        <dbReference type="Proteomes" id="UP000054516"/>
    </source>
</evidence>
<dbReference type="OrthoDB" id="4754744at2759"/>